<gene>
    <name evidence="1" type="ORF">JK636_02560</name>
</gene>
<protein>
    <submittedName>
        <fullName evidence="1">Alpha/beta hydrolase</fullName>
    </submittedName>
</protein>
<dbReference type="InterPro" id="IPR000801">
    <property type="entry name" value="Esterase-like"/>
</dbReference>
<dbReference type="PANTHER" id="PTHR48098:SF6">
    <property type="entry name" value="FERRI-BACILLIBACTIN ESTERASE BESA"/>
    <property type="match status" value="1"/>
</dbReference>
<dbReference type="Pfam" id="PF00756">
    <property type="entry name" value="Esterase"/>
    <property type="match status" value="1"/>
</dbReference>
<reference evidence="1 2" key="1">
    <citation type="submission" date="2021-01" db="EMBL/GenBank/DDBJ databases">
        <title>Genome public.</title>
        <authorList>
            <person name="Liu C."/>
            <person name="Sun Q."/>
        </authorList>
    </citation>
    <scope>NUCLEOTIDE SEQUENCE [LARGE SCALE GENOMIC DNA]</scope>
    <source>
        <strain evidence="1 2">YIM B02515</strain>
    </source>
</reference>
<dbReference type="RefSeq" id="WP_202747263.1">
    <property type="nucleotide sequence ID" value="NZ_JAESWC010000001.1"/>
</dbReference>
<dbReference type="PANTHER" id="PTHR48098">
    <property type="entry name" value="ENTEROCHELIN ESTERASE-RELATED"/>
    <property type="match status" value="1"/>
</dbReference>
<dbReference type="InterPro" id="IPR029058">
    <property type="entry name" value="AB_hydrolase_fold"/>
</dbReference>
<evidence type="ECO:0000313" key="2">
    <source>
        <dbReference type="Proteomes" id="UP000632377"/>
    </source>
</evidence>
<sequence length="268" mass="31218">MHKTDGSEVVFIKNFESRIMNNKRDIAVYLPESYKEDDNRSYPVLYMHDGQNLFTGIDDGSDIKWRVKETTDRLIKENKIQDIIIVGIYNNERRINEYTTSYVEKFKSGGRGGDYASFIIQEIKPYIDSNYRTLKDRYNTAIAGSSLGGLISFYIGWNYSDVFKKIGAISPSFWWNSCEIIKEIEKYNGDKKDLKIWIDAGTAEETSDRNNNGVIDMVDDARDMVSVLNKKGLKPNEEIMYLEVNEGKHNEKDWAERFDKFLIYMFSK</sequence>
<evidence type="ECO:0000313" key="1">
    <source>
        <dbReference type="EMBL" id="MBL4934635.1"/>
    </source>
</evidence>
<dbReference type="Gene3D" id="3.40.50.1820">
    <property type="entry name" value="alpha/beta hydrolase"/>
    <property type="match status" value="1"/>
</dbReference>
<proteinExistence type="predicted"/>
<dbReference type="InterPro" id="IPR050583">
    <property type="entry name" value="Mycobacterial_A85_antigen"/>
</dbReference>
<dbReference type="Proteomes" id="UP000632377">
    <property type="component" value="Unassembled WGS sequence"/>
</dbReference>
<comment type="caution">
    <text evidence="1">The sequence shown here is derived from an EMBL/GenBank/DDBJ whole genome shotgun (WGS) entry which is preliminary data.</text>
</comment>
<name>A0ABS1T5M3_9CLOT</name>
<accession>A0ABS1T5M3</accession>
<dbReference type="GO" id="GO:0016787">
    <property type="term" value="F:hydrolase activity"/>
    <property type="evidence" value="ECO:0007669"/>
    <property type="project" value="UniProtKB-KW"/>
</dbReference>
<organism evidence="1 2">
    <name type="scientific">Clostridium rhizosphaerae</name>
    <dbReference type="NCBI Taxonomy" id="2803861"/>
    <lineage>
        <taxon>Bacteria</taxon>
        <taxon>Bacillati</taxon>
        <taxon>Bacillota</taxon>
        <taxon>Clostridia</taxon>
        <taxon>Eubacteriales</taxon>
        <taxon>Clostridiaceae</taxon>
        <taxon>Clostridium</taxon>
    </lineage>
</organism>
<keyword evidence="2" id="KW-1185">Reference proteome</keyword>
<keyword evidence="1" id="KW-0378">Hydrolase</keyword>
<dbReference type="SUPFAM" id="SSF53474">
    <property type="entry name" value="alpha/beta-Hydrolases"/>
    <property type="match status" value="1"/>
</dbReference>
<dbReference type="EMBL" id="JAESWC010000001">
    <property type="protein sequence ID" value="MBL4934635.1"/>
    <property type="molecule type" value="Genomic_DNA"/>
</dbReference>